<dbReference type="InterPro" id="IPR036291">
    <property type="entry name" value="NAD(P)-bd_dom_sf"/>
</dbReference>
<feature type="domain" description="NmrA-like" evidence="1">
    <location>
        <begin position="5"/>
        <end position="287"/>
    </location>
</feature>
<dbReference type="EMBL" id="FOBB01000002">
    <property type="protein sequence ID" value="SEL57861.1"/>
    <property type="molecule type" value="Genomic_DNA"/>
</dbReference>
<proteinExistence type="predicted"/>
<dbReference type="RefSeq" id="WP_089910157.1">
    <property type="nucleotide sequence ID" value="NZ_FOBB01000002.1"/>
</dbReference>
<accession>A0A1H7RCB3</accession>
<dbReference type="Gene3D" id="3.40.50.720">
    <property type="entry name" value="NAD(P)-binding Rossmann-like Domain"/>
    <property type="match status" value="1"/>
</dbReference>
<dbReference type="Gene3D" id="3.90.25.10">
    <property type="entry name" value="UDP-galactose 4-epimerase, domain 1"/>
    <property type="match status" value="1"/>
</dbReference>
<evidence type="ECO:0000313" key="3">
    <source>
        <dbReference type="Proteomes" id="UP000198984"/>
    </source>
</evidence>
<dbReference type="Pfam" id="PF05368">
    <property type="entry name" value="NmrA"/>
    <property type="match status" value="1"/>
</dbReference>
<dbReference type="OrthoDB" id="9780595at2"/>
<dbReference type="SUPFAM" id="SSF51735">
    <property type="entry name" value="NAD(P)-binding Rossmann-fold domains"/>
    <property type="match status" value="1"/>
</dbReference>
<reference evidence="2 3" key="1">
    <citation type="submission" date="2016-10" db="EMBL/GenBank/DDBJ databases">
        <authorList>
            <person name="de Groot N.N."/>
        </authorList>
    </citation>
    <scope>NUCLEOTIDE SEQUENCE [LARGE SCALE GENOMIC DNA]</scope>
    <source>
        <strain evidence="2 3">DSM 21039</strain>
    </source>
</reference>
<protein>
    <submittedName>
        <fullName evidence="2">Uncharacterized conserved protein YbjT, contains NAD(P)-binding and DUF2867 domains</fullName>
    </submittedName>
</protein>
<gene>
    <name evidence="2" type="ORF">SAMN04488505_102594</name>
</gene>
<sequence>MKKPTANILVTGATGLSGQLVIKEFEKQGIPVRALIRDREKAKAMESYTHVSIYEGDMLQPETLHAALEGVEKVLMISSAAKKMVDTQQSFTDAAKKAGVTHVIKYSGADSGIGFNSQNFIAQKEHENAEDYLVHSGLQWTLLRPSQFMQMYFPGAPAGVNMERGELALPISQGKLSPVDIEDVAKVCVQLLTQDGHDNRIYEMTGPDALNMEEACEILTRVTGRKMRHNNLSFEAYENALTSRGVPAISIRILMEIARERSKCIESHIKLDTHKRFGIRPTNFAEFVYKNISAFK</sequence>
<organism evidence="2 3">
    <name type="scientific">Chitinophaga rupis</name>
    <dbReference type="NCBI Taxonomy" id="573321"/>
    <lineage>
        <taxon>Bacteria</taxon>
        <taxon>Pseudomonadati</taxon>
        <taxon>Bacteroidota</taxon>
        <taxon>Chitinophagia</taxon>
        <taxon>Chitinophagales</taxon>
        <taxon>Chitinophagaceae</taxon>
        <taxon>Chitinophaga</taxon>
    </lineage>
</organism>
<dbReference type="Proteomes" id="UP000198984">
    <property type="component" value="Unassembled WGS sequence"/>
</dbReference>
<dbReference type="InterPro" id="IPR051604">
    <property type="entry name" value="Ergot_Alk_Oxidoreductase"/>
</dbReference>
<dbReference type="InterPro" id="IPR008030">
    <property type="entry name" value="NmrA-like"/>
</dbReference>
<keyword evidence="3" id="KW-1185">Reference proteome</keyword>
<evidence type="ECO:0000313" key="2">
    <source>
        <dbReference type="EMBL" id="SEL57861.1"/>
    </source>
</evidence>
<evidence type="ECO:0000259" key="1">
    <source>
        <dbReference type="Pfam" id="PF05368"/>
    </source>
</evidence>
<name>A0A1H7RCB3_9BACT</name>
<dbReference type="AlphaFoldDB" id="A0A1H7RCB3"/>
<dbReference type="STRING" id="573321.SAMN04488505_102594"/>
<dbReference type="PANTHER" id="PTHR43162:SF1">
    <property type="entry name" value="PRESTALK A DIFFERENTIATION PROTEIN A"/>
    <property type="match status" value="1"/>
</dbReference>
<dbReference type="PANTHER" id="PTHR43162">
    <property type="match status" value="1"/>
</dbReference>